<keyword evidence="1" id="KW-0812">Transmembrane</keyword>
<sequence length="140" mass="16500">MNGAISYNRIFLSKTNLWKYFLIYLVENISGIFFLLKKLIWEQHLTKILIEQIQHGAKLVGLFNNNKQSCLKVIKSALLPFHGSKDFFSIFFYQFVDQWNRITQSCPDISKKNRFETASWCIILEGVSYLSFKIDRTAEF</sequence>
<evidence type="ECO:0000313" key="2">
    <source>
        <dbReference type="EMBL" id="RNA19727.1"/>
    </source>
</evidence>
<proteinExistence type="predicted"/>
<accession>A0A3M7R834</accession>
<keyword evidence="1" id="KW-0472">Membrane</keyword>
<dbReference type="AlphaFoldDB" id="A0A3M7R834"/>
<dbReference type="EMBL" id="REGN01003987">
    <property type="protein sequence ID" value="RNA19727.1"/>
    <property type="molecule type" value="Genomic_DNA"/>
</dbReference>
<name>A0A3M7R834_BRAPC</name>
<reference evidence="2 3" key="1">
    <citation type="journal article" date="2018" name="Sci. Rep.">
        <title>Genomic signatures of local adaptation to the degree of environmental predictability in rotifers.</title>
        <authorList>
            <person name="Franch-Gras L."/>
            <person name="Hahn C."/>
            <person name="Garcia-Roger E.M."/>
            <person name="Carmona M.J."/>
            <person name="Serra M."/>
            <person name="Gomez A."/>
        </authorList>
    </citation>
    <scope>NUCLEOTIDE SEQUENCE [LARGE SCALE GENOMIC DNA]</scope>
    <source>
        <strain evidence="2">HYR1</strain>
    </source>
</reference>
<feature type="transmembrane region" description="Helical" evidence="1">
    <location>
        <begin position="17"/>
        <end position="36"/>
    </location>
</feature>
<dbReference type="Proteomes" id="UP000276133">
    <property type="component" value="Unassembled WGS sequence"/>
</dbReference>
<comment type="caution">
    <text evidence="2">The sequence shown here is derived from an EMBL/GenBank/DDBJ whole genome shotgun (WGS) entry which is preliminary data.</text>
</comment>
<keyword evidence="3" id="KW-1185">Reference proteome</keyword>
<keyword evidence="1" id="KW-1133">Transmembrane helix</keyword>
<evidence type="ECO:0000313" key="3">
    <source>
        <dbReference type="Proteomes" id="UP000276133"/>
    </source>
</evidence>
<gene>
    <name evidence="2" type="ORF">BpHYR1_040283</name>
</gene>
<protein>
    <submittedName>
        <fullName evidence="2">Uncharacterized protein</fullName>
    </submittedName>
</protein>
<organism evidence="2 3">
    <name type="scientific">Brachionus plicatilis</name>
    <name type="common">Marine rotifer</name>
    <name type="synonym">Brachionus muelleri</name>
    <dbReference type="NCBI Taxonomy" id="10195"/>
    <lineage>
        <taxon>Eukaryota</taxon>
        <taxon>Metazoa</taxon>
        <taxon>Spiralia</taxon>
        <taxon>Gnathifera</taxon>
        <taxon>Rotifera</taxon>
        <taxon>Eurotatoria</taxon>
        <taxon>Monogononta</taxon>
        <taxon>Pseudotrocha</taxon>
        <taxon>Ploima</taxon>
        <taxon>Brachionidae</taxon>
        <taxon>Brachionus</taxon>
    </lineage>
</organism>
<evidence type="ECO:0000256" key="1">
    <source>
        <dbReference type="SAM" id="Phobius"/>
    </source>
</evidence>